<sequence>PHDQEALDAKYIELQASLAEKPILGGVDLGRTEAEAETVMRMFLLATKLDIQNTRTRMASYTSFRRNFCANTTGINDIKPSQKWFTMYLLPEPDLQGRPVMFMKMDKLPKDMKV</sequence>
<dbReference type="Gene3D" id="3.40.525.10">
    <property type="entry name" value="CRAL-TRIO lipid binding domain"/>
    <property type="match status" value="1"/>
</dbReference>
<feature type="non-terminal residue" evidence="1">
    <location>
        <position position="1"/>
    </location>
</feature>
<name>A0A9K3DC94_9EUKA</name>
<keyword evidence="2" id="KW-1185">Reference proteome</keyword>
<reference evidence="1 2" key="1">
    <citation type="journal article" date="2018" name="PLoS ONE">
        <title>The draft genome of Kipferlia bialata reveals reductive genome evolution in fornicate parasites.</title>
        <authorList>
            <person name="Tanifuji G."/>
            <person name="Takabayashi S."/>
            <person name="Kume K."/>
            <person name="Takagi M."/>
            <person name="Nakayama T."/>
            <person name="Kamikawa R."/>
            <person name="Inagaki Y."/>
            <person name="Hashimoto T."/>
        </authorList>
    </citation>
    <scope>NUCLEOTIDE SEQUENCE [LARGE SCALE GENOMIC DNA]</scope>
    <source>
        <strain evidence="1">NY0173</strain>
    </source>
</reference>
<dbReference type="Proteomes" id="UP000265618">
    <property type="component" value="Unassembled WGS sequence"/>
</dbReference>
<organism evidence="1 2">
    <name type="scientific">Kipferlia bialata</name>
    <dbReference type="NCBI Taxonomy" id="797122"/>
    <lineage>
        <taxon>Eukaryota</taxon>
        <taxon>Metamonada</taxon>
        <taxon>Carpediemonas-like organisms</taxon>
        <taxon>Kipferlia</taxon>
    </lineage>
</organism>
<dbReference type="InterPro" id="IPR036865">
    <property type="entry name" value="CRAL-TRIO_dom_sf"/>
</dbReference>
<feature type="non-terminal residue" evidence="1">
    <location>
        <position position="114"/>
    </location>
</feature>
<comment type="caution">
    <text evidence="1">The sequence shown here is derived from an EMBL/GenBank/DDBJ whole genome shotgun (WGS) entry which is preliminary data.</text>
</comment>
<proteinExistence type="predicted"/>
<dbReference type="AlphaFoldDB" id="A0A9K3DC94"/>
<evidence type="ECO:0000313" key="2">
    <source>
        <dbReference type="Proteomes" id="UP000265618"/>
    </source>
</evidence>
<accession>A0A9K3DC94</accession>
<dbReference type="EMBL" id="BDIP01007394">
    <property type="protein sequence ID" value="GIQ91249.1"/>
    <property type="molecule type" value="Genomic_DNA"/>
</dbReference>
<gene>
    <name evidence="1" type="ORF">KIPB_014416</name>
</gene>
<protein>
    <submittedName>
        <fullName evidence="1">Uncharacterized protein</fullName>
    </submittedName>
</protein>
<evidence type="ECO:0000313" key="1">
    <source>
        <dbReference type="EMBL" id="GIQ91249.1"/>
    </source>
</evidence>